<dbReference type="Proteomes" id="UP001054837">
    <property type="component" value="Unassembled WGS sequence"/>
</dbReference>
<accession>A0AAV4Q7J1</accession>
<gene>
    <name evidence="1" type="ORF">CDAR_464681</name>
</gene>
<comment type="caution">
    <text evidence="1">The sequence shown here is derived from an EMBL/GenBank/DDBJ whole genome shotgun (WGS) entry which is preliminary data.</text>
</comment>
<evidence type="ECO:0000313" key="2">
    <source>
        <dbReference type="Proteomes" id="UP001054837"/>
    </source>
</evidence>
<name>A0AAV4Q7J1_9ARAC</name>
<proteinExistence type="predicted"/>
<dbReference type="EMBL" id="BPLQ01004024">
    <property type="protein sequence ID" value="GIY05035.1"/>
    <property type="molecule type" value="Genomic_DNA"/>
</dbReference>
<reference evidence="1 2" key="1">
    <citation type="submission" date="2021-06" db="EMBL/GenBank/DDBJ databases">
        <title>Caerostris darwini draft genome.</title>
        <authorList>
            <person name="Kono N."/>
            <person name="Arakawa K."/>
        </authorList>
    </citation>
    <scope>NUCLEOTIDE SEQUENCE [LARGE SCALE GENOMIC DNA]</scope>
</reference>
<sequence length="91" mass="10557">MWKKVVAVHCETTDGPSRNERPPIQAPRCVDCGEDHLTKGRTLHSRKWPLCFSRKRKQHCSSVDLVKYVLNAHLSARTFNYLFATFIHVVH</sequence>
<protein>
    <submittedName>
        <fullName evidence="1">Uncharacterized protein</fullName>
    </submittedName>
</protein>
<keyword evidence="2" id="KW-1185">Reference proteome</keyword>
<dbReference type="AlphaFoldDB" id="A0AAV4Q7J1"/>
<evidence type="ECO:0000313" key="1">
    <source>
        <dbReference type="EMBL" id="GIY05035.1"/>
    </source>
</evidence>
<organism evidence="1 2">
    <name type="scientific">Caerostris darwini</name>
    <dbReference type="NCBI Taxonomy" id="1538125"/>
    <lineage>
        <taxon>Eukaryota</taxon>
        <taxon>Metazoa</taxon>
        <taxon>Ecdysozoa</taxon>
        <taxon>Arthropoda</taxon>
        <taxon>Chelicerata</taxon>
        <taxon>Arachnida</taxon>
        <taxon>Araneae</taxon>
        <taxon>Araneomorphae</taxon>
        <taxon>Entelegynae</taxon>
        <taxon>Araneoidea</taxon>
        <taxon>Araneidae</taxon>
        <taxon>Caerostris</taxon>
    </lineage>
</organism>